<evidence type="ECO:0000313" key="3">
    <source>
        <dbReference type="WBParaSite" id="nRc.2.0.1.t14281-RA"/>
    </source>
</evidence>
<dbReference type="Proteomes" id="UP000887565">
    <property type="component" value="Unplaced"/>
</dbReference>
<dbReference type="AlphaFoldDB" id="A0A915IJR2"/>
<evidence type="ECO:0000256" key="1">
    <source>
        <dbReference type="SAM" id="MobiDB-lite"/>
    </source>
</evidence>
<evidence type="ECO:0000313" key="2">
    <source>
        <dbReference type="Proteomes" id="UP000887565"/>
    </source>
</evidence>
<proteinExistence type="predicted"/>
<reference evidence="3" key="1">
    <citation type="submission" date="2022-11" db="UniProtKB">
        <authorList>
            <consortium name="WormBaseParasite"/>
        </authorList>
    </citation>
    <scope>IDENTIFICATION</scope>
</reference>
<sequence length="76" mass="8596">MSCWSKKLTQFEISCYKYTSQGRLREECLFSGKNGKCGREEISPIPPATVPLSKSYPVPVRIPPRECEKSGQEART</sequence>
<protein>
    <submittedName>
        <fullName evidence="3">Uncharacterized protein</fullName>
    </submittedName>
</protein>
<name>A0A915IJR2_ROMCU</name>
<accession>A0A915IJR2</accession>
<dbReference type="WBParaSite" id="nRc.2.0.1.t14281-RA">
    <property type="protein sequence ID" value="nRc.2.0.1.t14281-RA"/>
    <property type="gene ID" value="nRc.2.0.1.g14281"/>
</dbReference>
<organism evidence="2 3">
    <name type="scientific">Romanomermis culicivorax</name>
    <name type="common">Nematode worm</name>
    <dbReference type="NCBI Taxonomy" id="13658"/>
    <lineage>
        <taxon>Eukaryota</taxon>
        <taxon>Metazoa</taxon>
        <taxon>Ecdysozoa</taxon>
        <taxon>Nematoda</taxon>
        <taxon>Enoplea</taxon>
        <taxon>Dorylaimia</taxon>
        <taxon>Mermithida</taxon>
        <taxon>Mermithoidea</taxon>
        <taxon>Mermithidae</taxon>
        <taxon>Romanomermis</taxon>
    </lineage>
</organism>
<feature type="compositionally biased region" description="Basic and acidic residues" evidence="1">
    <location>
        <begin position="63"/>
        <end position="76"/>
    </location>
</feature>
<feature type="region of interest" description="Disordered" evidence="1">
    <location>
        <begin position="54"/>
        <end position="76"/>
    </location>
</feature>
<keyword evidence="2" id="KW-1185">Reference proteome</keyword>